<evidence type="ECO:0008006" key="3">
    <source>
        <dbReference type="Google" id="ProtNLM"/>
    </source>
</evidence>
<evidence type="ECO:0000313" key="1">
    <source>
        <dbReference type="EMBL" id="KAK2565233.1"/>
    </source>
</evidence>
<reference evidence="1" key="2">
    <citation type="journal article" date="2023" name="Science">
        <title>Genomic signatures of disease resistance in endangered staghorn corals.</title>
        <authorList>
            <person name="Vollmer S.V."/>
            <person name="Selwyn J.D."/>
            <person name="Despard B.A."/>
            <person name="Roesel C.L."/>
        </authorList>
    </citation>
    <scope>NUCLEOTIDE SEQUENCE</scope>
    <source>
        <strain evidence="1">K2</strain>
    </source>
</reference>
<sequence length="424" mass="47952">MFLSNGMASSSTMASSSLKIEATAAAVKQESSEVISSEQELIIEEQAEQVETVTYEIFNHGGNLGCARLIDSNGHTYFKHRTRWVCTKEGGCCKASVIQRGAVFLLGKHRHNHDPKVGKAIAQRIKALVREKAHCNLLKPVSAIVNEVLQAQFGSAKAPPYLRKWNLVALANTARKHAIDQYDVLPTAPAVRKIIAFYEQTLWSVLHQVLPDATIKGCVYHWTQLAWKKIQQLSLQTTYNSDKETNLFLRKFMALPFLPEEEILAMFVRLWVQATTSPLQLFVQYVSTSWIYNTTWPPSTWSVFCSVVRSDKDVEGWNECLKAWTFIEGRSAVEEKQLNENFLVHFLHKEASNLGGQTKALSERKVLKTGESKFGVTTGKVISELGRLQGSEKVSKATLKCMRRCKYFSCKICWRCFTLQMTIF</sequence>
<keyword evidence="2" id="KW-1185">Reference proteome</keyword>
<name>A0AAD9V8I0_ACRCE</name>
<dbReference type="Proteomes" id="UP001249851">
    <property type="component" value="Unassembled WGS sequence"/>
</dbReference>
<reference evidence="1" key="1">
    <citation type="journal article" date="2023" name="G3 (Bethesda)">
        <title>Whole genome assembly and annotation of the endangered Caribbean coral Acropora cervicornis.</title>
        <authorList>
            <person name="Selwyn J.D."/>
            <person name="Vollmer S.V."/>
        </authorList>
    </citation>
    <scope>NUCLEOTIDE SEQUENCE</scope>
    <source>
        <strain evidence="1">K2</strain>
    </source>
</reference>
<dbReference type="Gene3D" id="2.20.25.240">
    <property type="match status" value="1"/>
</dbReference>
<accession>A0AAD9V8I0</accession>
<organism evidence="1 2">
    <name type="scientific">Acropora cervicornis</name>
    <name type="common">Staghorn coral</name>
    <dbReference type="NCBI Taxonomy" id="6130"/>
    <lineage>
        <taxon>Eukaryota</taxon>
        <taxon>Metazoa</taxon>
        <taxon>Cnidaria</taxon>
        <taxon>Anthozoa</taxon>
        <taxon>Hexacorallia</taxon>
        <taxon>Scleractinia</taxon>
        <taxon>Astrocoeniina</taxon>
        <taxon>Acroporidae</taxon>
        <taxon>Acropora</taxon>
    </lineage>
</organism>
<gene>
    <name evidence="1" type="ORF">P5673_011180</name>
</gene>
<protein>
    <recommendedName>
        <fullName evidence="3">FLYWCH-type domain-containing protein</fullName>
    </recommendedName>
</protein>
<evidence type="ECO:0000313" key="2">
    <source>
        <dbReference type="Proteomes" id="UP001249851"/>
    </source>
</evidence>
<comment type="caution">
    <text evidence="1">The sequence shown here is derived from an EMBL/GenBank/DDBJ whole genome shotgun (WGS) entry which is preliminary data.</text>
</comment>
<dbReference type="AlphaFoldDB" id="A0AAD9V8I0"/>
<dbReference type="EMBL" id="JARQWQ010000020">
    <property type="protein sequence ID" value="KAK2565233.1"/>
    <property type="molecule type" value="Genomic_DNA"/>
</dbReference>
<proteinExistence type="predicted"/>